<evidence type="ECO:0000256" key="8">
    <source>
        <dbReference type="ARBA" id="ARBA00023012"/>
    </source>
</evidence>
<dbReference type="EC" id="2.7.13.3" evidence="2"/>
<dbReference type="PROSITE" id="PS50109">
    <property type="entry name" value="HIS_KIN"/>
    <property type="match status" value="1"/>
</dbReference>
<name>A0A7W0HLZ8_9BACT</name>
<keyword evidence="6 11" id="KW-0418">Kinase</keyword>
<accession>A0A7W0HLZ8</accession>
<feature type="transmembrane region" description="Helical" evidence="9">
    <location>
        <begin position="170"/>
        <end position="191"/>
    </location>
</feature>
<feature type="transmembrane region" description="Helical" evidence="9">
    <location>
        <begin position="79"/>
        <end position="100"/>
    </location>
</feature>
<sequence length="441" mass="48651">MIISRTKPEQDLYRKLRWLIFFRGLFALVMLGSAFAADSRPAVHLGLADGSLGWLMLLGIGLLLLSAGYLLVLPRIRSLVLFAYLQIAADTVAVSLIILITGGFSSIFAFMYLVVIVYATMVIYRRGGMVTATLCAIQYGILIDLEYYGLLRPFGDDAQFLIDNYDWPYVIYKLLFTIAAFYAVAFLSGFLSEQEKTAKRDLWAMEDQMKRVERLAAVGEMAAGLAHEIKNPLASLSGSIQLLRDQLPYDPAQERLMQIALREADRLSTLVTNFLMFSRPGVGKAEVIDLERAVSEITTLFKSNPGHRARIDVRMDLSKGLFVRIDPEHFKQVVWNLLNNAAESIEGSGVIEIRLYPCRKNQACIDISDTGSGISRDMLARVFDPFVSTKSRGTGLGLSIVQQLINAYGGLVHMESTPGAGTAVTLRLPTHQPAAPGVAGD</sequence>
<keyword evidence="4 11" id="KW-0808">Transferase</keyword>
<keyword evidence="7" id="KW-0067">ATP-binding</keyword>
<dbReference type="Gene3D" id="3.30.565.10">
    <property type="entry name" value="Histidine kinase-like ATPase, C-terminal domain"/>
    <property type="match status" value="1"/>
</dbReference>
<evidence type="ECO:0000256" key="5">
    <source>
        <dbReference type="ARBA" id="ARBA00022741"/>
    </source>
</evidence>
<evidence type="ECO:0000313" key="12">
    <source>
        <dbReference type="Proteomes" id="UP000525298"/>
    </source>
</evidence>
<evidence type="ECO:0000256" key="3">
    <source>
        <dbReference type="ARBA" id="ARBA00022553"/>
    </source>
</evidence>
<evidence type="ECO:0000256" key="6">
    <source>
        <dbReference type="ARBA" id="ARBA00022777"/>
    </source>
</evidence>
<comment type="caution">
    <text evidence="11">The sequence shown here is derived from an EMBL/GenBank/DDBJ whole genome shotgun (WGS) entry which is preliminary data.</text>
</comment>
<dbReference type="Pfam" id="PF02518">
    <property type="entry name" value="HATPase_c"/>
    <property type="match status" value="1"/>
</dbReference>
<keyword evidence="9" id="KW-1133">Transmembrane helix</keyword>
<dbReference type="InterPro" id="IPR005467">
    <property type="entry name" value="His_kinase_dom"/>
</dbReference>
<dbReference type="Proteomes" id="UP000525298">
    <property type="component" value="Unassembled WGS sequence"/>
</dbReference>
<keyword evidence="3" id="KW-0597">Phosphoprotein</keyword>
<reference evidence="11 12" key="1">
    <citation type="submission" date="2020-07" db="EMBL/GenBank/DDBJ databases">
        <title>Genomic Encyclopedia of Type Strains, Phase IV (KMG-IV): sequencing the most valuable type-strain genomes for metagenomic binning, comparative biology and taxonomic classification.</title>
        <authorList>
            <person name="Goeker M."/>
        </authorList>
    </citation>
    <scope>NUCLEOTIDE SEQUENCE [LARGE SCALE GENOMIC DNA]</scope>
    <source>
        <strain evidence="11 12">DSM 17721</strain>
    </source>
</reference>
<dbReference type="RefSeq" id="WP_181552449.1">
    <property type="nucleotide sequence ID" value="NZ_JACDUS010000013.1"/>
</dbReference>
<feature type="domain" description="Histidine kinase" evidence="10">
    <location>
        <begin position="224"/>
        <end position="432"/>
    </location>
</feature>
<dbReference type="GO" id="GO:0000155">
    <property type="term" value="F:phosphorelay sensor kinase activity"/>
    <property type="evidence" value="ECO:0007669"/>
    <property type="project" value="InterPro"/>
</dbReference>
<dbReference type="PRINTS" id="PR00344">
    <property type="entry name" value="BCTRLSENSOR"/>
</dbReference>
<dbReference type="EMBL" id="JACDUS010000013">
    <property type="protein sequence ID" value="MBA2882827.1"/>
    <property type="molecule type" value="Genomic_DNA"/>
</dbReference>
<keyword evidence="9" id="KW-0812">Transmembrane</keyword>
<keyword evidence="12" id="KW-1185">Reference proteome</keyword>
<dbReference type="SUPFAM" id="SSF47384">
    <property type="entry name" value="Homodimeric domain of signal transducing histidine kinase"/>
    <property type="match status" value="1"/>
</dbReference>
<dbReference type="PANTHER" id="PTHR43065:SF10">
    <property type="entry name" value="PEROXIDE STRESS-ACTIVATED HISTIDINE KINASE MAK3"/>
    <property type="match status" value="1"/>
</dbReference>
<dbReference type="Gene3D" id="1.10.287.130">
    <property type="match status" value="1"/>
</dbReference>
<evidence type="ECO:0000313" key="11">
    <source>
        <dbReference type="EMBL" id="MBA2882827.1"/>
    </source>
</evidence>
<dbReference type="PANTHER" id="PTHR43065">
    <property type="entry name" value="SENSOR HISTIDINE KINASE"/>
    <property type="match status" value="1"/>
</dbReference>
<evidence type="ECO:0000259" key="10">
    <source>
        <dbReference type="PROSITE" id="PS50109"/>
    </source>
</evidence>
<evidence type="ECO:0000256" key="4">
    <source>
        <dbReference type="ARBA" id="ARBA00022679"/>
    </source>
</evidence>
<dbReference type="SMART" id="SM00388">
    <property type="entry name" value="HisKA"/>
    <property type="match status" value="1"/>
</dbReference>
<evidence type="ECO:0000256" key="9">
    <source>
        <dbReference type="SAM" id="Phobius"/>
    </source>
</evidence>
<dbReference type="InterPro" id="IPR036097">
    <property type="entry name" value="HisK_dim/P_sf"/>
</dbReference>
<dbReference type="AlphaFoldDB" id="A0A7W0HLZ8"/>
<dbReference type="SUPFAM" id="SSF55874">
    <property type="entry name" value="ATPase domain of HSP90 chaperone/DNA topoisomerase II/histidine kinase"/>
    <property type="match status" value="1"/>
</dbReference>
<dbReference type="InterPro" id="IPR004358">
    <property type="entry name" value="Sig_transdc_His_kin-like_C"/>
</dbReference>
<dbReference type="CDD" id="cd00082">
    <property type="entry name" value="HisKA"/>
    <property type="match status" value="1"/>
</dbReference>
<evidence type="ECO:0000256" key="1">
    <source>
        <dbReference type="ARBA" id="ARBA00000085"/>
    </source>
</evidence>
<comment type="catalytic activity">
    <reaction evidence="1">
        <text>ATP + protein L-histidine = ADP + protein N-phospho-L-histidine.</text>
        <dbReference type="EC" id="2.7.13.3"/>
    </reaction>
</comment>
<keyword evidence="9" id="KW-0472">Membrane</keyword>
<keyword evidence="5" id="KW-0547">Nucleotide-binding</keyword>
<organism evidence="11 12">
    <name type="scientific">Desulfosalsimonas propionicica</name>
    <dbReference type="NCBI Taxonomy" id="332175"/>
    <lineage>
        <taxon>Bacteria</taxon>
        <taxon>Pseudomonadati</taxon>
        <taxon>Thermodesulfobacteriota</taxon>
        <taxon>Desulfobacteria</taxon>
        <taxon>Desulfobacterales</taxon>
        <taxon>Desulfosalsimonadaceae</taxon>
        <taxon>Desulfosalsimonas</taxon>
    </lineage>
</organism>
<dbReference type="Pfam" id="PF00512">
    <property type="entry name" value="HisKA"/>
    <property type="match status" value="1"/>
</dbReference>
<dbReference type="Pfam" id="PF25323">
    <property type="entry name" value="6TM_PilS"/>
    <property type="match status" value="1"/>
</dbReference>
<evidence type="ECO:0000256" key="2">
    <source>
        <dbReference type="ARBA" id="ARBA00012438"/>
    </source>
</evidence>
<evidence type="ECO:0000256" key="7">
    <source>
        <dbReference type="ARBA" id="ARBA00022840"/>
    </source>
</evidence>
<keyword evidence="8" id="KW-0902">Two-component regulatory system</keyword>
<dbReference type="SMART" id="SM00387">
    <property type="entry name" value="HATPase_c"/>
    <property type="match status" value="1"/>
</dbReference>
<dbReference type="InterPro" id="IPR036890">
    <property type="entry name" value="HATPase_C_sf"/>
</dbReference>
<dbReference type="InterPro" id="IPR003661">
    <property type="entry name" value="HisK_dim/P_dom"/>
</dbReference>
<protein>
    <recommendedName>
        <fullName evidence="2">histidine kinase</fullName>
        <ecNumber evidence="2">2.7.13.3</ecNumber>
    </recommendedName>
</protein>
<feature type="transmembrane region" description="Helical" evidence="9">
    <location>
        <begin position="106"/>
        <end position="124"/>
    </location>
</feature>
<dbReference type="InterPro" id="IPR003594">
    <property type="entry name" value="HATPase_dom"/>
</dbReference>
<feature type="transmembrane region" description="Helical" evidence="9">
    <location>
        <begin position="52"/>
        <end position="72"/>
    </location>
</feature>
<gene>
    <name evidence="11" type="ORF">HNR65_003182</name>
</gene>
<dbReference type="GO" id="GO:0005524">
    <property type="term" value="F:ATP binding"/>
    <property type="evidence" value="ECO:0007669"/>
    <property type="project" value="UniProtKB-KW"/>
</dbReference>
<proteinExistence type="predicted"/>